<name>A0ACC0VAM9_9HYPO</name>
<evidence type="ECO:0000313" key="1">
    <source>
        <dbReference type="EMBL" id="KAI9903466.1"/>
    </source>
</evidence>
<proteinExistence type="predicted"/>
<reference evidence="1" key="1">
    <citation type="submission" date="2022-10" db="EMBL/GenBank/DDBJ databases">
        <title>Complete Genome of Trichothecium roseum strain YXFP-22015, a Plant Pathogen Isolated from Citrus.</title>
        <authorList>
            <person name="Wang Y."/>
            <person name="Zhu L."/>
        </authorList>
    </citation>
    <scope>NUCLEOTIDE SEQUENCE</scope>
    <source>
        <strain evidence="1">YXFP-22015</strain>
    </source>
</reference>
<gene>
    <name evidence="1" type="ORF">N3K66_002818</name>
</gene>
<dbReference type="EMBL" id="CM047941">
    <property type="protein sequence ID" value="KAI9903466.1"/>
    <property type="molecule type" value="Genomic_DNA"/>
</dbReference>
<sequence length="388" mass="43168">MPSDPGIKRGDVEIAIICALPVEARAVRALFENTSSDAVDGGYGYIVTKLQHDENAYTLGKISGHWVVLIHMPSVGKISAAAVTTHLKHNYTGIKLALLSGICGGVPNENDKYPGEFEQSEHSQALIGRPSPEIREFINKLESSKDALEQEIQETMGKNIKPNFQLMDDLYDPNYWHMHREPEDCQGQPKTCERDQQTCGSARSSTCDALQCNVNNLERRDKRTELKPVVHFGPIASGDMVIKCGTHRDALAQKHEIIAFDMEGAGASMHQSCLVVKSISDYADSHKNNTWQEHASLAAAACTKAIIDQWDRPGKSEAEAEAAPEPKRPKRLSKAERRLALRHGHGEQPRGLMPSDIFTKTLTLTEWRPGEIVDRYTESSARPMYYCY</sequence>
<comment type="caution">
    <text evidence="1">The sequence shown here is derived from an EMBL/GenBank/DDBJ whole genome shotgun (WGS) entry which is preliminary data.</text>
</comment>
<evidence type="ECO:0000313" key="2">
    <source>
        <dbReference type="Proteomes" id="UP001163324"/>
    </source>
</evidence>
<protein>
    <submittedName>
        <fullName evidence="1">Uncharacterized protein</fullName>
    </submittedName>
</protein>
<keyword evidence="2" id="KW-1185">Reference proteome</keyword>
<accession>A0ACC0VAM9</accession>
<organism evidence="1 2">
    <name type="scientific">Trichothecium roseum</name>
    <dbReference type="NCBI Taxonomy" id="47278"/>
    <lineage>
        <taxon>Eukaryota</taxon>
        <taxon>Fungi</taxon>
        <taxon>Dikarya</taxon>
        <taxon>Ascomycota</taxon>
        <taxon>Pezizomycotina</taxon>
        <taxon>Sordariomycetes</taxon>
        <taxon>Hypocreomycetidae</taxon>
        <taxon>Hypocreales</taxon>
        <taxon>Hypocreales incertae sedis</taxon>
        <taxon>Trichothecium</taxon>
    </lineage>
</organism>
<dbReference type="Proteomes" id="UP001163324">
    <property type="component" value="Chromosome 2"/>
</dbReference>